<evidence type="ECO:0000256" key="2">
    <source>
        <dbReference type="ARBA" id="ARBA00022490"/>
    </source>
</evidence>
<dbReference type="Gene3D" id="2.40.50.140">
    <property type="entry name" value="Nucleic acid-binding proteins"/>
    <property type="match status" value="1"/>
</dbReference>
<dbReference type="FunFam" id="2.40.50.140:FF:000047">
    <property type="entry name" value="tyrosine--tRNA ligase, cytoplasmic isoform X2"/>
    <property type="match status" value="1"/>
</dbReference>
<evidence type="ECO:0000256" key="6">
    <source>
        <dbReference type="PROSITE-ProRule" id="PRU00209"/>
    </source>
</evidence>
<dbReference type="InterPro" id="IPR051270">
    <property type="entry name" value="Tyrosine-tRNA_ligase_regulator"/>
</dbReference>
<evidence type="ECO:0000256" key="1">
    <source>
        <dbReference type="ARBA" id="ARBA00004496"/>
    </source>
</evidence>
<evidence type="ECO:0000256" key="3">
    <source>
        <dbReference type="ARBA" id="ARBA00022555"/>
    </source>
</evidence>
<dbReference type="Pfam" id="PF01588">
    <property type="entry name" value="tRNA_bind"/>
    <property type="match status" value="1"/>
</dbReference>
<evidence type="ECO:0000313" key="9">
    <source>
        <dbReference type="EMBL" id="CAE0011470.1"/>
    </source>
</evidence>
<name>A0A7S3E0Q6_9CHLO</name>
<dbReference type="InterPro" id="IPR002547">
    <property type="entry name" value="tRNA-bd_dom"/>
</dbReference>
<keyword evidence="3 6" id="KW-0820">tRNA-binding</keyword>
<dbReference type="InterPro" id="IPR012340">
    <property type="entry name" value="NA-bd_OB-fold"/>
</dbReference>
<dbReference type="AlphaFoldDB" id="A0A7S3E0Q6"/>
<keyword evidence="2" id="KW-0963">Cytoplasm</keyword>
<accession>A0A7S3E0Q6</accession>
<dbReference type="SUPFAM" id="SSF50249">
    <property type="entry name" value="Nucleic acid-binding proteins"/>
    <property type="match status" value="1"/>
</dbReference>
<feature type="compositionally biased region" description="Basic and acidic residues" evidence="7">
    <location>
        <begin position="69"/>
        <end position="92"/>
    </location>
</feature>
<keyword evidence="5" id="KW-0648">Protein biosynthesis</keyword>
<dbReference type="PANTHER" id="PTHR11586">
    <property type="entry name" value="TRNA-AMINOACYLATION COFACTOR ARC1 FAMILY MEMBER"/>
    <property type="match status" value="1"/>
</dbReference>
<dbReference type="PANTHER" id="PTHR11586:SF33">
    <property type="entry name" value="AMINOACYL TRNA SYNTHASE COMPLEX-INTERACTING MULTIFUNCTIONAL PROTEIN 1"/>
    <property type="match status" value="1"/>
</dbReference>
<evidence type="ECO:0000259" key="8">
    <source>
        <dbReference type="PROSITE" id="PS50886"/>
    </source>
</evidence>
<organism evidence="9">
    <name type="scientific">Chloropicon laureae</name>
    <dbReference type="NCBI Taxonomy" id="464258"/>
    <lineage>
        <taxon>Eukaryota</taxon>
        <taxon>Viridiplantae</taxon>
        <taxon>Chlorophyta</taxon>
        <taxon>Chloropicophyceae</taxon>
        <taxon>Chloropicales</taxon>
        <taxon>Chloropicaceae</taxon>
        <taxon>Chloropicon</taxon>
    </lineage>
</organism>
<dbReference type="EMBL" id="HBHU01002180">
    <property type="protein sequence ID" value="CAE0011470.1"/>
    <property type="molecule type" value="Transcribed_RNA"/>
</dbReference>
<dbReference type="GO" id="GO:0006412">
    <property type="term" value="P:translation"/>
    <property type="evidence" value="ECO:0007669"/>
    <property type="project" value="UniProtKB-KW"/>
</dbReference>
<protein>
    <recommendedName>
        <fullName evidence="8">tRNA-binding domain-containing protein</fullName>
    </recommendedName>
</protein>
<dbReference type="CDD" id="cd02799">
    <property type="entry name" value="tRNA_bind_EMAP-II_like"/>
    <property type="match status" value="1"/>
</dbReference>
<keyword evidence="4 6" id="KW-0694">RNA-binding</keyword>
<feature type="compositionally biased region" description="Low complexity" evidence="7">
    <location>
        <begin position="51"/>
        <end position="60"/>
    </location>
</feature>
<evidence type="ECO:0000256" key="5">
    <source>
        <dbReference type="ARBA" id="ARBA00022917"/>
    </source>
</evidence>
<dbReference type="GO" id="GO:0005737">
    <property type="term" value="C:cytoplasm"/>
    <property type="evidence" value="ECO:0007669"/>
    <property type="project" value="UniProtKB-SubCell"/>
</dbReference>
<dbReference type="PROSITE" id="PS50886">
    <property type="entry name" value="TRBD"/>
    <property type="match status" value="1"/>
</dbReference>
<feature type="region of interest" description="Disordered" evidence="7">
    <location>
        <begin position="28"/>
        <end position="92"/>
    </location>
</feature>
<proteinExistence type="predicted"/>
<reference evidence="9" key="1">
    <citation type="submission" date="2021-01" db="EMBL/GenBank/DDBJ databases">
        <authorList>
            <person name="Corre E."/>
            <person name="Pelletier E."/>
            <person name="Niang G."/>
            <person name="Scheremetjew M."/>
            <person name="Finn R."/>
            <person name="Kale V."/>
            <person name="Holt S."/>
            <person name="Cochrane G."/>
            <person name="Meng A."/>
            <person name="Brown T."/>
            <person name="Cohen L."/>
        </authorList>
    </citation>
    <scope>NUCLEOTIDE SEQUENCE</scope>
    <source>
        <strain evidence="9">RCC856</strain>
    </source>
</reference>
<gene>
    <name evidence="9" type="ORF">CLAU1311_LOCUS1425</name>
</gene>
<comment type="subcellular location">
    <subcellularLocation>
        <location evidence="1">Cytoplasm</location>
    </subcellularLocation>
</comment>
<dbReference type="GO" id="GO:0000049">
    <property type="term" value="F:tRNA binding"/>
    <property type="evidence" value="ECO:0007669"/>
    <property type="project" value="UniProtKB-UniRule"/>
</dbReference>
<feature type="domain" description="TRNA-binding" evidence="8">
    <location>
        <begin position="100"/>
        <end position="204"/>
    </location>
</feature>
<evidence type="ECO:0000256" key="7">
    <source>
        <dbReference type="SAM" id="MobiDB-lite"/>
    </source>
</evidence>
<evidence type="ECO:0000256" key="4">
    <source>
        <dbReference type="ARBA" id="ARBA00022884"/>
    </source>
</evidence>
<sequence>MSAVSLEEGKTVEFSDLYAAFNAFSAAGSAPRPGAAAGGAGAKKGGDAQKGKGQQKQGGEQQKKQGGGDGKKQGGGEGKKAKKEKGQKPEKKAAAAAVVDVSILDIRVGKIVKVEPHPEADGLYLEQIDVGEEKGPRQVISGLRKFVPIEDMQDREVVVILNLKPAKMRGIMSNGMVLCASNADHTQVDPLRPPAGVPLGEKLTFEGYTGEPIDVINPKKKLLEKLFPDLKTDADGVAKYKDAAFMTTKGVCAASLKDALVR</sequence>